<dbReference type="Proteomes" id="UP000324853">
    <property type="component" value="Unassembled WGS sequence"/>
</dbReference>
<keyword evidence="3" id="KW-1185">Reference proteome</keyword>
<accession>A0A5S4WWG8</accession>
<gene>
    <name evidence="2" type="ORF">FXB38_10515</name>
</gene>
<evidence type="ECO:0000256" key="1">
    <source>
        <dbReference type="SAM" id="Coils"/>
    </source>
</evidence>
<feature type="coiled-coil region" evidence="1">
    <location>
        <begin position="73"/>
        <end position="100"/>
    </location>
</feature>
<dbReference type="AlphaFoldDB" id="A0A5S4WWG8"/>
<dbReference type="EMBL" id="VSSR01000016">
    <property type="protein sequence ID" value="TYL85943.1"/>
    <property type="molecule type" value="Genomic_DNA"/>
</dbReference>
<keyword evidence="1" id="KW-0175">Coiled coil</keyword>
<name>A0A5S4WWG8_9BRAD</name>
<reference evidence="2 3" key="1">
    <citation type="submission" date="2019-08" db="EMBL/GenBank/DDBJ databases">
        <title>Bradyrhizobium hipponensis sp. nov., a rhizobium isolated from a Lupinus angustifolius root nodule in Tunisia.</title>
        <authorList>
            <person name="Off K."/>
            <person name="Rejili M."/>
            <person name="Mars M."/>
            <person name="Brachmann A."/>
            <person name="Marin M."/>
        </authorList>
    </citation>
    <scope>NUCLEOTIDE SEQUENCE [LARGE SCALE GENOMIC DNA]</scope>
    <source>
        <strain evidence="2 3">CTAW11</strain>
    </source>
</reference>
<proteinExistence type="predicted"/>
<comment type="caution">
    <text evidence="2">The sequence shown here is derived from an EMBL/GenBank/DDBJ whole genome shotgun (WGS) entry which is preliminary data.</text>
</comment>
<dbReference type="OrthoDB" id="8239147at2"/>
<protein>
    <submittedName>
        <fullName evidence="2">Uncharacterized protein</fullName>
    </submittedName>
</protein>
<evidence type="ECO:0000313" key="3">
    <source>
        <dbReference type="Proteomes" id="UP000324853"/>
    </source>
</evidence>
<sequence length="120" mass="13395">MSGNTDLESKVVAAIRQYREALTRVEHLEREDSDAHRALTRTLVDLRRAMRGEAAPNLKDSLFETGATVVARSDEARNALVEATAKLESARLALAALERQLGYIPEVSMGRITNRHRRLV</sequence>
<organism evidence="2 3">
    <name type="scientific">Bradyrhizobium cytisi</name>
    <dbReference type="NCBI Taxonomy" id="515489"/>
    <lineage>
        <taxon>Bacteria</taxon>
        <taxon>Pseudomonadati</taxon>
        <taxon>Pseudomonadota</taxon>
        <taxon>Alphaproteobacteria</taxon>
        <taxon>Hyphomicrobiales</taxon>
        <taxon>Nitrobacteraceae</taxon>
        <taxon>Bradyrhizobium</taxon>
    </lineage>
</organism>
<dbReference type="RefSeq" id="WP_148750775.1">
    <property type="nucleotide sequence ID" value="NZ_VSSR01000016.1"/>
</dbReference>
<evidence type="ECO:0000313" key="2">
    <source>
        <dbReference type="EMBL" id="TYL85943.1"/>
    </source>
</evidence>